<feature type="transmembrane region" description="Helical" evidence="7">
    <location>
        <begin position="131"/>
        <end position="149"/>
    </location>
</feature>
<dbReference type="SUPFAM" id="SSF47384">
    <property type="entry name" value="Homodimeric domain of signal transducing histidine kinase"/>
    <property type="match status" value="1"/>
</dbReference>
<evidence type="ECO:0000259" key="9">
    <source>
        <dbReference type="PROSITE" id="PS50110"/>
    </source>
</evidence>
<dbReference type="Pfam" id="PF02518">
    <property type="entry name" value="HATPase_c"/>
    <property type="match status" value="1"/>
</dbReference>
<dbReference type="EMBL" id="QJUL01000029">
    <property type="protein sequence ID" value="TBU88653.1"/>
    <property type="molecule type" value="Genomic_DNA"/>
</dbReference>
<evidence type="ECO:0000256" key="3">
    <source>
        <dbReference type="ARBA" id="ARBA00022553"/>
    </source>
</evidence>
<dbReference type="GO" id="GO:0009927">
    <property type="term" value="F:histidine phosphotransfer kinase activity"/>
    <property type="evidence" value="ECO:0007669"/>
    <property type="project" value="TreeGrafter"/>
</dbReference>
<keyword evidence="4" id="KW-0808">Transferase</keyword>
<dbReference type="InterPro" id="IPR036890">
    <property type="entry name" value="HATPase_C_sf"/>
</dbReference>
<dbReference type="FunFam" id="3.30.565.10:FF:000049">
    <property type="entry name" value="Two-component sensor histidine kinase"/>
    <property type="match status" value="1"/>
</dbReference>
<feature type="transmembrane region" description="Helical" evidence="7">
    <location>
        <begin position="156"/>
        <end position="174"/>
    </location>
</feature>
<dbReference type="SMART" id="SM00387">
    <property type="entry name" value="HATPase_c"/>
    <property type="match status" value="1"/>
</dbReference>
<dbReference type="RefSeq" id="WP_131198663.1">
    <property type="nucleotide sequence ID" value="NZ_QJUL01000029.1"/>
</dbReference>
<comment type="catalytic activity">
    <reaction evidence="1">
        <text>ATP + protein L-histidine = ADP + protein N-phospho-L-histidine.</text>
        <dbReference type="EC" id="2.7.13.3"/>
    </reaction>
</comment>
<feature type="transmembrane region" description="Helical" evidence="7">
    <location>
        <begin position="102"/>
        <end position="125"/>
    </location>
</feature>
<keyword evidence="3 6" id="KW-0597">Phosphoprotein</keyword>
<dbReference type="PROSITE" id="PS50110">
    <property type="entry name" value="RESPONSE_REGULATORY"/>
    <property type="match status" value="1"/>
</dbReference>
<dbReference type="EC" id="2.7.13.3" evidence="2"/>
<dbReference type="GO" id="GO:0000155">
    <property type="term" value="F:phosphorelay sensor kinase activity"/>
    <property type="evidence" value="ECO:0007669"/>
    <property type="project" value="InterPro"/>
</dbReference>
<dbReference type="GO" id="GO:0005886">
    <property type="term" value="C:plasma membrane"/>
    <property type="evidence" value="ECO:0007669"/>
    <property type="project" value="TreeGrafter"/>
</dbReference>
<dbReference type="AlphaFoldDB" id="A0A4Q9QXV2"/>
<dbReference type="CDD" id="cd00156">
    <property type="entry name" value="REC"/>
    <property type="match status" value="1"/>
</dbReference>
<reference evidence="10 11" key="1">
    <citation type="submission" date="2018-06" db="EMBL/GenBank/DDBJ databases">
        <title>Three novel Pseudomonas species isolated from symptomatic oak.</title>
        <authorList>
            <person name="Bueno-Gonzalez V."/>
            <person name="Brady C."/>
        </authorList>
    </citation>
    <scope>NUCLEOTIDE SEQUENCE [LARGE SCALE GENOMIC DNA]</scope>
    <source>
        <strain evidence="10 11">P6B</strain>
    </source>
</reference>
<comment type="caution">
    <text evidence="10">The sequence shown here is derived from an EMBL/GenBank/DDBJ whole genome shotgun (WGS) entry which is preliminary data.</text>
</comment>
<accession>A0A4Q9QXV2</accession>
<keyword evidence="7" id="KW-1133">Transmembrane helix</keyword>
<organism evidence="10 11">
    <name type="scientific">Phytopseudomonas dryadis</name>
    <dbReference type="NCBI Taxonomy" id="2487520"/>
    <lineage>
        <taxon>Bacteria</taxon>
        <taxon>Pseudomonadati</taxon>
        <taxon>Pseudomonadota</taxon>
        <taxon>Gammaproteobacteria</taxon>
        <taxon>Pseudomonadales</taxon>
        <taxon>Pseudomonadaceae</taxon>
        <taxon>Phytopseudomonas</taxon>
    </lineage>
</organism>
<dbReference type="InterPro" id="IPR036097">
    <property type="entry name" value="HisK_dim/P_sf"/>
</dbReference>
<dbReference type="Gene3D" id="3.40.50.2300">
    <property type="match status" value="1"/>
</dbReference>
<feature type="domain" description="Histidine kinase" evidence="8">
    <location>
        <begin position="251"/>
        <end position="464"/>
    </location>
</feature>
<dbReference type="InterPro" id="IPR005467">
    <property type="entry name" value="His_kinase_dom"/>
</dbReference>
<dbReference type="Pfam" id="PF00072">
    <property type="entry name" value="Response_reg"/>
    <property type="match status" value="1"/>
</dbReference>
<protein>
    <recommendedName>
        <fullName evidence="2">histidine kinase</fullName>
        <ecNumber evidence="2">2.7.13.3</ecNumber>
    </recommendedName>
</protein>
<dbReference type="InterPro" id="IPR011006">
    <property type="entry name" value="CheY-like_superfamily"/>
</dbReference>
<evidence type="ECO:0000256" key="4">
    <source>
        <dbReference type="ARBA" id="ARBA00022679"/>
    </source>
</evidence>
<dbReference type="SMART" id="SM00448">
    <property type="entry name" value="REC"/>
    <property type="match status" value="1"/>
</dbReference>
<evidence type="ECO:0000256" key="1">
    <source>
        <dbReference type="ARBA" id="ARBA00000085"/>
    </source>
</evidence>
<evidence type="ECO:0000313" key="11">
    <source>
        <dbReference type="Proteomes" id="UP000293172"/>
    </source>
</evidence>
<dbReference type="InterPro" id="IPR004358">
    <property type="entry name" value="Sig_transdc_His_kin-like_C"/>
</dbReference>
<evidence type="ECO:0000313" key="10">
    <source>
        <dbReference type="EMBL" id="TBU88653.1"/>
    </source>
</evidence>
<feature type="transmembrane region" description="Helical" evidence="7">
    <location>
        <begin position="60"/>
        <end position="81"/>
    </location>
</feature>
<keyword evidence="7" id="KW-0472">Membrane</keyword>
<keyword evidence="7" id="KW-0812">Transmembrane</keyword>
<dbReference type="OrthoDB" id="9764438at2"/>
<feature type="domain" description="Response regulatory" evidence="9">
    <location>
        <begin position="489"/>
        <end position="604"/>
    </location>
</feature>
<dbReference type="CDD" id="cd00082">
    <property type="entry name" value="HisKA"/>
    <property type="match status" value="1"/>
</dbReference>
<evidence type="ECO:0000256" key="2">
    <source>
        <dbReference type="ARBA" id="ARBA00012438"/>
    </source>
</evidence>
<dbReference type="PRINTS" id="PR00344">
    <property type="entry name" value="BCTRLSENSOR"/>
</dbReference>
<proteinExistence type="predicted"/>
<dbReference type="InterPro" id="IPR001789">
    <property type="entry name" value="Sig_transdc_resp-reg_receiver"/>
</dbReference>
<evidence type="ECO:0000256" key="6">
    <source>
        <dbReference type="PROSITE-ProRule" id="PRU00169"/>
    </source>
</evidence>
<dbReference type="PANTHER" id="PTHR43047">
    <property type="entry name" value="TWO-COMPONENT HISTIDINE PROTEIN KINASE"/>
    <property type="match status" value="1"/>
</dbReference>
<dbReference type="Gene3D" id="1.10.287.130">
    <property type="match status" value="1"/>
</dbReference>
<dbReference type="SUPFAM" id="SSF52172">
    <property type="entry name" value="CheY-like"/>
    <property type="match status" value="1"/>
</dbReference>
<dbReference type="SMART" id="SM00388">
    <property type="entry name" value="HisKA"/>
    <property type="match status" value="1"/>
</dbReference>
<dbReference type="PANTHER" id="PTHR43047:SF9">
    <property type="entry name" value="HISTIDINE KINASE"/>
    <property type="match status" value="1"/>
</dbReference>
<dbReference type="PROSITE" id="PS50109">
    <property type="entry name" value="HIS_KIN"/>
    <property type="match status" value="1"/>
</dbReference>
<dbReference type="Proteomes" id="UP000293172">
    <property type="component" value="Unassembled WGS sequence"/>
</dbReference>
<evidence type="ECO:0000256" key="5">
    <source>
        <dbReference type="ARBA" id="ARBA00022777"/>
    </source>
</evidence>
<gene>
    <name evidence="10" type="ORF">DNK44_18135</name>
</gene>
<dbReference type="InterPro" id="IPR003594">
    <property type="entry name" value="HATPase_dom"/>
</dbReference>
<dbReference type="Gene3D" id="3.30.565.10">
    <property type="entry name" value="Histidine kinase-like ATPase, C-terminal domain"/>
    <property type="match status" value="1"/>
</dbReference>
<evidence type="ECO:0000256" key="7">
    <source>
        <dbReference type="SAM" id="Phobius"/>
    </source>
</evidence>
<evidence type="ECO:0000259" key="8">
    <source>
        <dbReference type="PROSITE" id="PS50109"/>
    </source>
</evidence>
<keyword evidence="5 10" id="KW-0418">Kinase</keyword>
<feature type="modified residue" description="4-aspartylphosphate" evidence="6">
    <location>
        <position position="538"/>
    </location>
</feature>
<dbReference type="Pfam" id="PF00512">
    <property type="entry name" value="HisKA"/>
    <property type="match status" value="1"/>
</dbReference>
<dbReference type="InterPro" id="IPR003661">
    <property type="entry name" value="HisK_dim/P_dom"/>
</dbReference>
<sequence length="607" mass="66757">MTDDPRVYAERLRLVLGGIADSLLVGAVLATLLVVVFYFSSGEVQVAISAESSRQVDVRGAIIDPLGLGIWYLAIMFARGLQVWYARRTLRLGFQHADMPRIVRLLLFGKLYEGAVWGVFCWLVVQENSPAAATALLLALMASISSNAVSLLSPIIRLYLGLMLPLMLLAAIRFLTMDGLLYQAIGVCCLLYVAGQYGQARIIGRGLNNSIKLGFENLDLVARLETEKALASAAREEAERANQAKSRFLAAASHDLRQPIHALGLFLEALSYSRLDDVQRQGLENARAAGIASADMLNTLLDFSRIEAGVVRPKPMPFALQSLFYKLEQELAPQADAKALIYRSRETRHVVVADPTLLEMVLRNLISNAIRYTEQGGLLVACRRHGRQAVIEIFDTGIGIAPEQQREVFREFHQLGNPERDRRKGLGLGLAIAEGLARSMGHRLSLVSRLGRGSVFRVEVPLAQDALPAGTLENPSIQAQRNASLGGKRVLVVDDDESVRLAMRHLLSNWGCDCRTVESLDEVFSLDWTLPPQAVICDYRLRERQTGAEVIGMLRAHYGSDIPALLVTGDTAPERLREAEASGIPLLHKPLAAEQLRQALLELLDAH</sequence>
<feature type="transmembrane region" description="Helical" evidence="7">
    <location>
        <begin position="12"/>
        <end position="40"/>
    </location>
</feature>
<name>A0A4Q9QXV2_9GAMM</name>
<dbReference type="SUPFAM" id="SSF55874">
    <property type="entry name" value="ATPase domain of HSP90 chaperone/DNA topoisomerase II/histidine kinase"/>
    <property type="match status" value="1"/>
</dbReference>